<proteinExistence type="predicted"/>
<evidence type="ECO:0000256" key="4">
    <source>
        <dbReference type="ARBA" id="ARBA00023088"/>
    </source>
</evidence>
<dbReference type="NCBIfam" id="TIGR01167">
    <property type="entry name" value="LPXTG_anchor"/>
    <property type="match status" value="1"/>
</dbReference>
<dbReference type="PROSITE" id="PS50847">
    <property type="entry name" value="GRAM_POS_ANCHORING"/>
    <property type="match status" value="1"/>
</dbReference>
<gene>
    <name evidence="8" type="ORF">IWT140_01298</name>
</gene>
<name>A0A1Z5IPK2_9LACO</name>
<feature type="region of interest" description="Disordered" evidence="5">
    <location>
        <begin position="1043"/>
        <end position="1073"/>
    </location>
</feature>
<dbReference type="InterPro" id="IPR013320">
    <property type="entry name" value="ConA-like_dom_sf"/>
</dbReference>
<evidence type="ECO:0000313" key="9">
    <source>
        <dbReference type="Proteomes" id="UP000198430"/>
    </source>
</evidence>
<keyword evidence="1" id="KW-0134">Cell wall</keyword>
<reference evidence="8 9" key="1">
    <citation type="submission" date="2015-11" db="EMBL/GenBank/DDBJ databases">
        <title>Draft genome sequences of new species of the genus Lactobacillus isolated from orchardgrass silage.</title>
        <authorList>
            <person name="Tohno M."/>
            <person name="Tanizawa Y."/>
            <person name="Arita M."/>
        </authorList>
    </citation>
    <scope>NUCLEOTIDE SEQUENCE [LARGE SCALE GENOMIC DNA]</scope>
    <source>
        <strain evidence="8 9">IWT140</strain>
    </source>
</reference>
<dbReference type="NCBIfam" id="TIGR03715">
    <property type="entry name" value="KxYKxGKxW"/>
    <property type="match status" value="1"/>
</dbReference>
<feature type="compositionally biased region" description="Polar residues" evidence="5">
    <location>
        <begin position="158"/>
        <end position="170"/>
    </location>
</feature>
<feature type="region of interest" description="Disordered" evidence="5">
    <location>
        <begin position="1432"/>
        <end position="1544"/>
    </location>
</feature>
<evidence type="ECO:0000256" key="6">
    <source>
        <dbReference type="SAM" id="Phobius"/>
    </source>
</evidence>
<evidence type="ECO:0000256" key="2">
    <source>
        <dbReference type="ARBA" id="ARBA00022525"/>
    </source>
</evidence>
<feature type="compositionally biased region" description="Polar residues" evidence="5">
    <location>
        <begin position="102"/>
        <end position="114"/>
    </location>
</feature>
<keyword evidence="6" id="KW-0472">Membrane</keyword>
<feature type="compositionally biased region" description="Polar residues" evidence="5">
    <location>
        <begin position="122"/>
        <end position="150"/>
    </location>
</feature>
<evidence type="ECO:0000256" key="3">
    <source>
        <dbReference type="ARBA" id="ARBA00022729"/>
    </source>
</evidence>
<evidence type="ECO:0000313" key="8">
    <source>
        <dbReference type="EMBL" id="GAX03673.1"/>
    </source>
</evidence>
<accession>A0A1Z5IPK2</accession>
<dbReference type="InterPro" id="IPR022263">
    <property type="entry name" value="KxYKxGKxW"/>
</dbReference>
<feature type="compositionally biased region" description="Basic and acidic residues" evidence="5">
    <location>
        <begin position="91"/>
        <end position="101"/>
    </location>
</feature>
<keyword evidence="6" id="KW-1133">Transmembrane helix</keyword>
<feature type="compositionally biased region" description="Polar residues" evidence="5">
    <location>
        <begin position="1452"/>
        <end position="1507"/>
    </location>
</feature>
<feature type="compositionally biased region" description="Polar residues" evidence="5">
    <location>
        <begin position="59"/>
        <end position="89"/>
    </location>
</feature>
<keyword evidence="6" id="KW-0812">Transmembrane</keyword>
<feature type="compositionally biased region" description="Low complexity" evidence="5">
    <location>
        <begin position="1512"/>
        <end position="1532"/>
    </location>
</feature>
<keyword evidence="2" id="KW-0964">Secreted</keyword>
<feature type="compositionally biased region" description="Polar residues" evidence="5">
    <location>
        <begin position="177"/>
        <end position="188"/>
    </location>
</feature>
<dbReference type="Proteomes" id="UP000198430">
    <property type="component" value="Unassembled WGS sequence"/>
</dbReference>
<keyword evidence="9" id="KW-1185">Reference proteome</keyword>
<protein>
    <submittedName>
        <fullName evidence="8">Mannose-specific adhesin, LPXTG-motif cell wall anchor</fullName>
    </submittedName>
</protein>
<feature type="transmembrane region" description="Helical" evidence="6">
    <location>
        <begin position="32"/>
        <end position="50"/>
    </location>
</feature>
<evidence type="ECO:0000256" key="5">
    <source>
        <dbReference type="SAM" id="MobiDB-lite"/>
    </source>
</evidence>
<dbReference type="InterPro" id="IPR019931">
    <property type="entry name" value="LPXTG_anchor"/>
</dbReference>
<organism evidence="8 9">
    <name type="scientific">Secundilactobacillus pentosiphilus</name>
    <dbReference type="NCBI Taxonomy" id="1714682"/>
    <lineage>
        <taxon>Bacteria</taxon>
        <taxon>Bacillati</taxon>
        <taxon>Bacillota</taxon>
        <taxon>Bacilli</taxon>
        <taxon>Lactobacillales</taxon>
        <taxon>Lactobacillaceae</taxon>
        <taxon>Secundilactobacillus</taxon>
    </lineage>
</organism>
<keyword evidence="4" id="KW-0572">Peptidoglycan-anchor</keyword>
<feature type="domain" description="Gram-positive cocci surface proteins LPxTG" evidence="7">
    <location>
        <begin position="1539"/>
        <end position="1575"/>
    </location>
</feature>
<comment type="caution">
    <text evidence="8">The sequence shown here is derived from an EMBL/GenBank/DDBJ whole genome shotgun (WGS) entry which is preliminary data.</text>
</comment>
<sequence>MSKKVMTRQHNRVLQDCTQVKEHYKMYKVGKLWIFAGLFTVSFGAGIFFGENQDAQAEVTTAEPTASETNSGQSLTQQKSVAISGTTAATHDVKASPEEGSNKATTNDSQTSDQVAEPVKPSETTTGKQVSTNLATNSKGTSQTTAQTPRFKTAVDPTETQGQIVVNTTDAKGHASTDPTKTGGTTQVDLTGQDVQGHFTTGGSNSILHPTNPVMPTVSNGDTYQLTNPADDNYVESGIVVANSAVDFSSNFSLKTTVSADWDPTMLHPNNPAPQLGGDGMSVSFQPVSTTEALTAKGAAGSNLGLVQNPANSTVYSDANTGTISYNVSTDAGSKAPVNGKTNEWQIYQSTSDTGTPTSEVYDTGKGIPGYGRTAGSISYVFDVNYDAATKKLTTNVEDTDGNILKSFTTDINDARTKQNYILGITGSTAASKAHYVATINDYKYTPADAKLDITSNTTVAQPNIVGTPGQTIAFYNGNDPKPTVDGNNTPVSVAYAVPEVPGYTFTTPQFITLTAGGTNTIKLNYQVATASATVSFKNSTTGQALPATDNLTMNGNIGAAPTTGTTITIPAGYKLDSSATLPASITKASDGSLTYTGKLMADDTDNAVIPVVIAYTTTVTKSVNETINYVDENGNQVADPFKSEYPITFMTVTNPVDNSTTVYYQVGPVPPTTVFSPNNDGTITGATKSNSASFKAVDDPTIAGYTVDKTTDSANNLTKTTAQIVTPKSNDVTITVTYKADTQTVKVELIYPDNTVANTWVTTGSSNSTVTYNNAAILKLVPKNYTVKAINLNPMTIEKLTDGFTKLFDTDTKTDQVEKIQLADAAGVDSRTTTRTIHYVDENRNKIKDDTIQSMTWIAPKDLVTNKDTDAFQPMDGYLAMTPPDITGYTYKSGTVAQDLPMMVLDPKNAADLTLTYTANAQSIKVQFVDNQGNLLGDPTVLTGVTNGNINLTPAITAEQALINTGYTPAKGNNNGLVSVPKTFANNGKTPTYTVVLNKLNDTDANLTMVPVDGNGTKIPNTTPITVSGKPGTSVNVPNIPGYTPRNTTTTIGTPTPNNNNIDNNGHPKIPDKNGTTVNITYTADPQSINIQFIDNDGNKLGAPTPLTGVTNGKVDLKDAFTKQQAILNQGFTLKHGNSNGLANVTKTFTTIGKTPLYVVVLSHIRGVELNKVPTDNVPSAKQYTINFVTPDGSVVKKTGFAGNDGNIYNFKTDIPTGYVLTPGKTDTNITVPKGYDPKTPFVVNINTPAGQLGEGIQTWFKTALPTDTPSANTYPIDFVTPGGDVVGHTTVTGNPGNNFNVTPNIPKGYVPTPGNDQIIVTVPPKQDPKTPINVTVTTPAGQDTDGVQVWTKGEVPTDNVPNANQYTINIVTTSGTVVGTKTVVGNPGNKFDVTDKVPNGYVLVNNDGHVTIPNGQDPQKPITVLVAEPDNVGPATDVPDGGSTDEDTGEPTNQPTDEPSDNSQKTDTDNNTVTSGNHSGNNTTDDNTVSRISGASTGLTRQSSRGEAGQAQQTASTNSTNTNTVSSNTAKSKVATLPQTNEQSASVWTMIGLSLMSMLSMLGITKKKREDEK</sequence>
<dbReference type="RefSeq" id="WP_179211644.1">
    <property type="nucleotide sequence ID" value="NZ_BCMH01000008.1"/>
</dbReference>
<feature type="compositionally biased region" description="Low complexity" evidence="5">
    <location>
        <begin position="1043"/>
        <end position="1066"/>
    </location>
</feature>
<dbReference type="EMBL" id="BCMH01000008">
    <property type="protein sequence ID" value="GAX03673.1"/>
    <property type="molecule type" value="Genomic_DNA"/>
</dbReference>
<evidence type="ECO:0000259" key="7">
    <source>
        <dbReference type="PROSITE" id="PS50847"/>
    </source>
</evidence>
<evidence type="ECO:0000256" key="1">
    <source>
        <dbReference type="ARBA" id="ARBA00022512"/>
    </source>
</evidence>
<dbReference type="Pfam" id="PF17966">
    <property type="entry name" value="Muc_B2"/>
    <property type="match status" value="2"/>
</dbReference>
<dbReference type="Gene3D" id="2.60.40.4300">
    <property type="match status" value="2"/>
</dbReference>
<feature type="region of interest" description="Disordered" evidence="5">
    <location>
        <begin position="59"/>
        <end position="188"/>
    </location>
</feature>
<dbReference type="SUPFAM" id="SSF49899">
    <property type="entry name" value="Concanavalin A-like lectins/glucanases"/>
    <property type="match status" value="1"/>
</dbReference>
<keyword evidence="3" id="KW-0732">Signal</keyword>
<dbReference type="Pfam" id="PF19258">
    <property type="entry name" value="KxYKxGKxW_sig"/>
    <property type="match status" value="1"/>
</dbReference>
<dbReference type="InterPro" id="IPR041495">
    <property type="entry name" value="Mub_B2"/>
</dbReference>